<keyword evidence="2" id="KW-1185">Reference proteome</keyword>
<dbReference type="SUPFAM" id="SSF55298">
    <property type="entry name" value="YjgF-like"/>
    <property type="match status" value="1"/>
</dbReference>
<dbReference type="InterPro" id="IPR013813">
    <property type="entry name" value="Endoribo_LPSP/chorism_mut-like"/>
</dbReference>
<dbReference type="PANTHER" id="PTHR43760">
    <property type="entry name" value="ENDORIBONUCLEASE-RELATED"/>
    <property type="match status" value="1"/>
</dbReference>
<accession>A0A7X0H309</accession>
<evidence type="ECO:0000313" key="2">
    <source>
        <dbReference type="Proteomes" id="UP000541810"/>
    </source>
</evidence>
<sequence>MSLQPKIQQLGLTLPPVPAAVANYRVTNESHFTLYISGQLPKTDDGSLLATGKVGGEVDLDTAKQCARQCVLNALSAIESELSGHLTGKFQQVVRVGVFVASTPEFTDQHLVADAASSLLQEVLGPKGNHARSAVGCVSLPLDAPVEIEMTVELFDDRFEMD</sequence>
<reference evidence="1 2" key="1">
    <citation type="submission" date="2020-08" db="EMBL/GenBank/DDBJ databases">
        <title>Genomic Encyclopedia of Type Strains, Phase IV (KMG-IV): sequencing the most valuable type-strain genomes for metagenomic binning, comparative biology and taxonomic classification.</title>
        <authorList>
            <person name="Goeker M."/>
        </authorList>
    </citation>
    <scope>NUCLEOTIDE SEQUENCE [LARGE SCALE GENOMIC DNA]</scope>
    <source>
        <strain evidence="1 2">DSM 103725</strain>
    </source>
</reference>
<dbReference type="Gene3D" id="3.30.1330.40">
    <property type="entry name" value="RutC-like"/>
    <property type="match status" value="1"/>
</dbReference>
<evidence type="ECO:0000313" key="1">
    <source>
        <dbReference type="EMBL" id="MBB6428352.1"/>
    </source>
</evidence>
<organism evidence="1 2">
    <name type="scientific">Algisphaera agarilytica</name>
    <dbReference type="NCBI Taxonomy" id="1385975"/>
    <lineage>
        <taxon>Bacteria</taxon>
        <taxon>Pseudomonadati</taxon>
        <taxon>Planctomycetota</taxon>
        <taxon>Phycisphaerae</taxon>
        <taxon>Phycisphaerales</taxon>
        <taxon>Phycisphaeraceae</taxon>
        <taxon>Algisphaera</taxon>
    </lineage>
</organism>
<dbReference type="PANTHER" id="PTHR43760:SF1">
    <property type="entry name" value="ENDORIBONUCLEASE L-PSP_CHORISMATE MUTASE-LIKE DOMAIN-CONTAINING PROTEIN"/>
    <property type="match status" value="1"/>
</dbReference>
<dbReference type="InterPro" id="IPR035959">
    <property type="entry name" value="RutC-like_sf"/>
</dbReference>
<dbReference type="CDD" id="cd02199">
    <property type="entry name" value="YjgF_YER057c_UK114_like_1"/>
    <property type="match status" value="1"/>
</dbReference>
<proteinExistence type="predicted"/>
<dbReference type="EMBL" id="JACHGY010000001">
    <property type="protein sequence ID" value="MBB6428352.1"/>
    <property type="molecule type" value="Genomic_DNA"/>
</dbReference>
<protein>
    <submittedName>
        <fullName evidence="1">Enamine deaminase RidA (YjgF/YER057c/UK114 family)</fullName>
    </submittedName>
</protein>
<dbReference type="AlphaFoldDB" id="A0A7X0H309"/>
<dbReference type="Pfam" id="PF01042">
    <property type="entry name" value="Ribonuc_L-PSP"/>
    <property type="match status" value="1"/>
</dbReference>
<gene>
    <name evidence="1" type="ORF">HNQ40_000158</name>
</gene>
<dbReference type="Proteomes" id="UP000541810">
    <property type="component" value="Unassembled WGS sequence"/>
</dbReference>
<comment type="caution">
    <text evidence="1">The sequence shown here is derived from an EMBL/GenBank/DDBJ whole genome shotgun (WGS) entry which is preliminary data.</text>
</comment>
<name>A0A7X0H309_9BACT</name>
<dbReference type="InterPro" id="IPR006175">
    <property type="entry name" value="YjgF/YER057c/UK114"/>
</dbReference>
<dbReference type="RefSeq" id="WP_184675410.1">
    <property type="nucleotide sequence ID" value="NZ_JACHGY010000001.1"/>
</dbReference>